<dbReference type="PANTHER" id="PTHR14167">
    <property type="entry name" value="SH3 DOMAIN-CONTAINING"/>
    <property type="match status" value="1"/>
</dbReference>
<evidence type="ECO:0000256" key="2">
    <source>
        <dbReference type="PROSITE-ProRule" id="PRU00192"/>
    </source>
</evidence>
<evidence type="ECO:0000313" key="6">
    <source>
        <dbReference type="Proteomes" id="UP000241769"/>
    </source>
</evidence>
<feature type="domain" description="SH3" evidence="4">
    <location>
        <begin position="109"/>
        <end position="168"/>
    </location>
</feature>
<dbReference type="GO" id="GO:0005737">
    <property type="term" value="C:cytoplasm"/>
    <property type="evidence" value="ECO:0007669"/>
    <property type="project" value="TreeGrafter"/>
</dbReference>
<dbReference type="PANTHER" id="PTHR14167:SF116">
    <property type="entry name" value="CAP, ISOFORM AC"/>
    <property type="match status" value="1"/>
</dbReference>
<dbReference type="Pfam" id="PF14604">
    <property type="entry name" value="SH3_9"/>
    <property type="match status" value="1"/>
</dbReference>
<feature type="region of interest" description="Disordered" evidence="3">
    <location>
        <begin position="225"/>
        <end position="292"/>
    </location>
</feature>
<evidence type="ECO:0000313" key="5">
    <source>
        <dbReference type="EMBL" id="PRP84192.1"/>
    </source>
</evidence>
<dbReference type="Pfam" id="PF07653">
    <property type="entry name" value="SH3_2"/>
    <property type="match status" value="1"/>
</dbReference>
<sequence length="515" mass="57991">MSNLEYLRFELKRVRRPPSLPITTGKSTPTYVAGSELLQIYGILAIKMFAKIAPLLSRTCTLISGQINTIEHSPLRGFPSVSIQTHNISNPTNTTKKTIHKMSEQLQGPTIALVRAIREHKATNPSEMNLVIGQIYHVKSIENGICRGISLSGQSGHFPMNCTEEVANLSGTRQQRAATIPIAGAQPLHYVNTKTETNNQTATKKPLFGRLLSQKKKGDLFISEPTYQDSTAEPSSAAPSMSSIPSSSYDSSPSYSQQQQKTHLPSTSQMSYAQPPTLPAQEPMSYPSYEEEQVVQDEEFYAIAITSCQNRPRGQLSYSEGEYIVVKERLPTNWWRGHIYNQPERYGLFRDSTVQIIDADSMMQDEDELEDLPDSVPTMVRYGSNSNNASPAERKKPQVSAPLPAPIITRQEEKEHRAIFSFEAKKETQLSLMKGETIMVRERRDGGWWSGYSQRLDREGLFPSTYVREMDRETDAQEQLDKMAAKMSSMTAKYEERIKQMTQQMEQLNRAATSE</sequence>
<dbReference type="CDD" id="cd00174">
    <property type="entry name" value="SH3"/>
    <property type="match status" value="2"/>
</dbReference>
<dbReference type="InterPro" id="IPR001452">
    <property type="entry name" value="SH3_domain"/>
</dbReference>
<reference evidence="5 6" key="1">
    <citation type="journal article" date="2018" name="Genome Biol. Evol.">
        <title>Multiple Roots of Fruiting Body Formation in Amoebozoa.</title>
        <authorList>
            <person name="Hillmann F."/>
            <person name="Forbes G."/>
            <person name="Novohradska S."/>
            <person name="Ferling I."/>
            <person name="Riege K."/>
            <person name="Groth M."/>
            <person name="Westermann M."/>
            <person name="Marz M."/>
            <person name="Spaller T."/>
            <person name="Winckler T."/>
            <person name="Schaap P."/>
            <person name="Glockner G."/>
        </authorList>
    </citation>
    <scope>NUCLEOTIDE SEQUENCE [LARGE SCALE GENOMIC DNA]</scope>
    <source>
        <strain evidence="5 6">Jena</strain>
    </source>
</reference>
<dbReference type="SUPFAM" id="SSF50044">
    <property type="entry name" value="SH3-domain"/>
    <property type="match status" value="3"/>
</dbReference>
<feature type="domain" description="SH3" evidence="4">
    <location>
        <begin position="297"/>
        <end position="359"/>
    </location>
</feature>
<keyword evidence="1 2" id="KW-0728">SH3 domain</keyword>
<dbReference type="PRINTS" id="PR00452">
    <property type="entry name" value="SH3DOMAIN"/>
</dbReference>
<gene>
    <name evidence="5" type="ORF">PROFUN_08392</name>
</gene>
<dbReference type="SMART" id="SM00326">
    <property type="entry name" value="SH3"/>
    <property type="match status" value="3"/>
</dbReference>
<proteinExistence type="predicted"/>
<dbReference type="Gene3D" id="2.30.30.40">
    <property type="entry name" value="SH3 Domains"/>
    <property type="match status" value="3"/>
</dbReference>
<name>A0A2P6NJS5_9EUKA</name>
<organism evidence="5 6">
    <name type="scientific">Planoprotostelium fungivorum</name>
    <dbReference type="NCBI Taxonomy" id="1890364"/>
    <lineage>
        <taxon>Eukaryota</taxon>
        <taxon>Amoebozoa</taxon>
        <taxon>Evosea</taxon>
        <taxon>Variosea</taxon>
        <taxon>Cavosteliida</taxon>
        <taxon>Cavosteliaceae</taxon>
        <taxon>Planoprotostelium</taxon>
    </lineage>
</organism>
<protein>
    <submittedName>
        <fullName evidence="5">Intersectin-2</fullName>
    </submittedName>
</protein>
<feature type="domain" description="SH3" evidence="4">
    <location>
        <begin position="411"/>
        <end position="472"/>
    </location>
</feature>
<evidence type="ECO:0000259" key="4">
    <source>
        <dbReference type="PROSITE" id="PS50002"/>
    </source>
</evidence>
<evidence type="ECO:0000256" key="1">
    <source>
        <dbReference type="ARBA" id="ARBA00022443"/>
    </source>
</evidence>
<dbReference type="InterPro" id="IPR036028">
    <property type="entry name" value="SH3-like_dom_sf"/>
</dbReference>
<dbReference type="EMBL" id="MDYQ01000068">
    <property type="protein sequence ID" value="PRP84192.1"/>
    <property type="molecule type" value="Genomic_DNA"/>
</dbReference>
<dbReference type="AlphaFoldDB" id="A0A2P6NJS5"/>
<keyword evidence="6" id="KW-1185">Reference proteome</keyword>
<dbReference type="STRING" id="1890364.A0A2P6NJS5"/>
<comment type="caution">
    <text evidence="5">The sequence shown here is derived from an EMBL/GenBank/DDBJ whole genome shotgun (WGS) entry which is preliminary data.</text>
</comment>
<accession>A0A2P6NJS5</accession>
<feature type="compositionally biased region" description="Low complexity" evidence="3">
    <location>
        <begin position="234"/>
        <end position="260"/>
    </location>
</feature>
<dbReference type="OrthoDB" id="19092at2759"/>
<feature type="compositionally biased region" description="Polar residues" evidence="3">
    <location>
        <begin position="261"/>
        <end position="274"/>
    </location>
</feature>
<dbReference type="InParanoid" id="A0A2P6NJS5"/>
<dbReference type="InterPro" id="IPR050384">
    <property type="entry name" value="Endophilin_SH3RF"/>
</dbReference>
<dbReference type="PROSITE" id="PS50002">
    <property type="entry name" value="SH3"/>
    <property type="match status" value="3"/>
</dbReference>
<evidence type="ECO:0000256" key="3">
    <source>
        <dbReference type="SAM" id="MobiDB-lite"/>
    </source>
</evidence>
<dbReference type="Proteomes" id="UP000241769">
    <property type="component" value="Unassembled WGS sequence"/>
</dbReference>